<dbReference type="GO" id="GO:0005829">
    <property type="term" value="C:cytosol"/>
    <property type="evidence" value="ECO:0007669"/>
    <property type="project" value="TreeGrafter"/>
</dbReference>
<dbReference type="AlphaFoldDB" id="A0A3S4VUB4"/>
<dbReference type="InterPro" id="IPR036388">
    <property type="entry name" value="WH-like_DNA-bd_sf"/>
</dbReference>
<dbReference type="EMBL" id="LR134356">
    <property type="protein sequence ID" value="VEG55611.1"/>
    <property type="molecule type" value="Genomic_DNA"/>
</dbReference>
<dbReference type="PANTHER" id="PTHR33221">
    <property type="entry name" value="WINGED HELIX-TURN-HELIX TRANSCRIPTIONAL REGULATOR, RRF2 FAMILY"/>
    <property type="match status" value="1"/>
</dbReference>
<protein>
    <submittedName>
        <fullName evidence="1">BadM/Rrf2 family transcriptional regulator</fullName>
    </submittedName>
</protein>
<dbReference type="STRING" id="1791.GCA_001049355_01226"/>
<dbReference type="InterPro" id="IPR000944">
    <property type="entry name" value="Tscrpt_reg_Rrf2"/>
</dbReference>
<organism evidence="1 2">
    <name type="scientific">Mycolicibacterium aurum</name>
    <name type="common">Mycobacterium aurum</name>
    <dbReference type="NCBI Taxonomy" id="1791"/>
    <lineage>
        <taxon>Bacteria</taxon>
        <taxon>Bacillati</taxon>
        <taxon>Actinomycetota</taxon>
        <taxon>Actinomycetes</taxon>
        <taxon>Mycobacteriales</taxon>
        <taxon>Mycobacteriaceae</taxon>
        <taxon>Mycolicibacterium</taxon>
    </lineage>
</organism>
<keyword evidence="2" id="KW-1185">Reference proteome</keyword>
<dbReference type="InterPro" id="IPR036390">
    <property type="entry name" value="WH_DNA-bd_sf"/>
</dbReference>
<name>A0A3S4VUB4_MYCAU</name>
<dbReference type="Pfam" id="PF02082">
    <property type="entry name" value="Rrf2"/>
    <property type="match status" value="1"/>
</dbReference>
<dbReference type="RefSeq" id="WP_048631148.1">
    <property type="nucleotide sequence ID" value="NZ_CVQQ01000002.1"/>
</dbReference>
<dbReference type="OrthoDB" id="9800506at2"/>
<reference evidence="1 2" key="1">
    <citation type="submission" date="2018-12" db="EMBL/GenBank/DDBJ databases">
        <authorList>
            <consortium name="Pathogen Informatics"/>
        </authorList>
    </citation>
    <scope>NUCLEOTIDE SEQUENCE [LARGE SCALE GENOMIC DNA]</scope>
    <source>
        <strain evidence="1 2">NCTC10437</strain>
    </source>
</reference>
<dbReference type="PANTHER" id="PTHR33221:SF15">
    <property type="entry name" value="HTH-TYPE TRANSCRIPTIONAL REGULATOR YWGB-RELATED"/>
    <property type="match status" value="1"/>
</dbReference>
<gene>
    <name evidence="1" type="primary">ywnA</name>
    <name evidence="1" type="ORF">NCTC10437_03088</name>
</gene>
<sequence length="156" mass="16550">MATPTNTQFAVAIHVLTYLAGADVTGPVSSDELASSVNASPVYVRRVLTPLRESGILASRPGAHGGWELTRAARSITLAEVWRLVQGDDPVLGLHGPNPLCRTGTGVQRALVAIDREVASAVEMQLSRTSVADVLRSGEFLGEPSPLNDDKPLSRR</sequence>
<dbReference type="GO" id="GO:0003700">
    <property type="term" value="F:DNA-binding transcription factor activity"/>
    <property type="evidence" value="ECO:0007669"/>
    <property type="project" value="TreeGrafter"/>
</dbReference>
<evidence type="ECO:0000313" key="2">
    <source>
        <dbReference type="Proteomes" id="UP000279306"/>
    </source>
</evidence>
<proteinExistence type="predicted"/>
<dbReference type="SUPFAM" id="SSF46785">
    <property type="entry name" value="Winged helix' DNA-binding domain"/>
    <property type="match status" value="1"/>
</dbReference>
<dbReference type="Proteomes" id="UP000279306">
    <property type="component" value="Chromosome"/>
</dbReference>
<accession>A0A3S4VUB4</accession>
<dbReference type="PROSITE" id="PS51197">
    <property type="entry name" value="HTH_RRF2_2"/>
    <property type="match status" value="1"/>
</dbReference>
<dbReference type="Gene3D" id="1.10.10.10">
    <property type="entry name" value="Winged helix-like DNA-binding domain superfamily/Winged helix DNA-binding domain"/>
    <property type="match status" value="1"/>
</dbReference>
<evidence type="ECO:0000313" key="1">
    <source>
        <dbReference type="EMBL" id="VEG55611.1"/>
    </source>
</evidence>
<dbReference type="KEGG" id="mauu:NCTC10437_03088"/>